<dbReference type="GO" id="GO:0042910">
    <property type="term" value="F:xenobiotic transmembrane transporter activity"/>
    <property type="evidence" value="ECO:0007669"/>
    <property type="project" value="TreeGrafter"/>
</dbReference>
<dbReference type="Gene3D" id="3.30.70.1320">
    <property type="entry name" value="Multidrug efflux transporter AcrB pore domain like"/>
    <property type="match status" value="1"/>
</dbReference>
<keyword evidence="1" id="KW-1133">Transmembrane helix</keyword>
<feature type="transmembrane region" description="Helical" evidence="1">
    <location>
        <begin position="406"/>
        <end position="430"/>
    </location>
</feature>
<protein>
    <submittedName>
        <fullName evidence="2">Multidrug transporter AcrB</fullName>
    </submittedName>
</protein>
<sequence length="1046" mass="115885">MSSNKSDQTTAQTDEQVTGIAAYFIRNKVISWMITLIFLIGGAAAFFDLGRLEDPAFTIKDAMVVTSYPGATPEEVEEEVTYPLEKAIQQLTYVDEVTSISTRGLSQITVTIKRNYTSEDLPQIWDELRRKVTDIQGSLPPGVNTPAVIDDFGDVYGVLLAVTGEGYSYKELLDYVDYLRRELELVDGVSKVSVSGEQQEQVFIEMSMKRMNALGIAPETVFNLLNTQNTVSSAGAVRVGDEYIRIHPTGQFDSVEQLGDLIITDESTSGLVYLKDVAEIKRGYIDVPTNVLNFNGNMALNMGISFNAGVNVVSIGEALDQKLAELEYQQPIGINIDEIYAQPGEVEKSVSSFVVSLAQAVGIVIVVLLFFMGVRSGVLIGLILLLTVLGTFVFMSYLGIELQRISLGALVIALGMLVDNAIVIVEGILVGMKKGRTRLQAATDIVTQTKWPLLGATVIAVTAFAPIGLSEDSTGEYCRTLFTVLLISLMLSWFTAMSLTPFFADLFFKGQKVEANEEGSQYNGFVFVIYRKFLEFCMNRAWLTISALIVMFCTSLYGFSFIKQSFFPASTTPIFMSDIWLPEGTDIRATNAKLQELEEWLLEQEGVEDVTTSAGEGLQRFMLTYTPEKSYAAYGEVTTRVESYEVLHGIMAKYIEHLDTNYPEIDHRLKQIEMGPGGGAKIEARVIGSDPTILRELGAQIIDTLNNDPGAHNIRHDWRERTKVLEPIFNESQARRYGITKADIDDFLQMSFSGKTAGLYRDGTTLMPIVGRLTEEERVDFRNIDSLKIWSPVLNDYVPLQQMLMGYETRWEDPIIMRKDRKRMLTVFADHDILGDETAATLQQRIQEKIEAIEMPPGYSLEWGGELESSGDAKGALASSMPMGYLFMFLITVVLFSSVKEPLIVWCTVPLAIVGVTCGLLLFDTPFGFMALLGLLSLSGMLLKNGIVLIDQIELEMRSGKDPYLAVVEAAMSRVRPVCMAAITTILGMIPLLPDIFFRPMAVTIMFGLGFATVLTLIVVPVLYKVFHNIKYNGEPTKTAELASDV</sequence>
<feature type="transmembrane region" description="Helical" evidence="1">
    <location>
        <begin position="903"/>
        <end position="923"/>
    </location>
</feature>
<dbReference type="Proteomes" id="UP000321113">
    <property type="component" value="Unassembled WGS sequence"/>
</dbReference>
<feature type="transmembrane region" description="Helical" evidence="1">
    <location>
        <begin position="1003"/>
        <end position="1024"/>
    </location>
</feature>
<evidence type="ECO:0000313" key="3">
    <source>
        <dbReference type="Proteomes" id="UP000321113"/>
    </source>
</evidence>
<proteinExistence type="predicted"/>
<feature type="transmembrane region" description="Helical" evidence="1">
    <location>
        <begin position="451"/>
        <end position="469"/>
    </location>
</feature>
<evidence type="ECO:0000313" key="2">
    <source>
        <dbReference type="EMBL" id="GEM81733.1"/>
    </source>
</evidence>
<feature type="transmembrane region" description="Helical" evidence="1">
    <location>
        <begin position="378"/>
        <end position="400"/>
    </location>
</feature>
<dbReference type="SUPFAM" id="SSF82714">
    <property type="entry name" value="Multidrug efflux transporter AcrB TolC docking domain, DN and DC subdomains"/>
    <property type="match status" value="2"/>
</dbReference>
<reference evidence="2 3" key="1">
    <citation type="submission" date="2019-07" db="EMBL/GenBank/DDBJ databases">
        <title>Whole genome shotgun sequence of Vibrio superstes NBRC 103154.</title>
        <authorList>
            <person name="Hosoyama A."/>
            <person name="Uohara A."/>
            <person name="Ohji S."/>
            <person name="Ichikawa N."/>
        </authorList>
    </citation>
    <scope>NUCLEOTIDE SEQUENCE [LARGE SCALE GENOMIC DNA]</scope>
    <source>
        <strain evidence="2 3">NBRC 103154</strain>
    </source>
</reference>
<dbReference type="SUPFAM" id="SSF82693">
    <property type="entry name" value="Multidrug efflux transporter AcrB pore domain, PN1, PN2, PC1 and PC2 subdomains"/>
    <property type="match status" value="2"/>
</dbReference>
<feature type="transmembrane region" description="Helical" evidence="1">
    <location>
        <begin position="929"/>
        <end position="950"/>
    </location>
</feature>
<keyword evidence="3" id="KW-1185">Reference proteome</keyword>
<dbReference type="GO" id="GO:0005886">
    <property type="term" value="C:plasma membrane"/>
    <property type="evidence" value="ECO:0007669"/>
    <property type="project" value="TreeGrafter"/>
</dbReference>
<feature type="transmembrane region" description="Helical" evidence="1">
    <location>
        <begin position="876"/>
        <end position="896"/>
    </location>
</feature>
<dbReference type="PANTHER" id="PTHR32063">
    <property type="match status" value="1"/>
</dbReference>
<organism evidence="2 3">
    <name type="scientific">Vibrio superstes NBRC 103154</name>
    <dbReference type="NCBI Taxonomy" id="1219062"/>
    <lineage>
        <taxon>Bacteria</taxon>
        <taxon>Pseudomonadati</taxon>
        <taxon>Pseudomonadota</taxon>
        <taxon>Gammaproteobacteria</taxon>
        <taxon>Vibrionales</taxon>
        <taxon>Vibrionaceae</taxon>
        <taxon>Vibrio</taxon>
    </lineage>
</organism>
<dbReference type="PRINTS" id="PR00702">
    <property type="entry name" value="ACRIFLAVINRP"/>
</dbReference>
<feature type="transmembrane region" description="Helical" evidence="1">
    <location>
        <begin position="350"/>
        <end position="371"/>
    </location>
</feature>
<gene>
    <name evidence="2" type="ORF">VSU01S_39780</name>
</gene>
<evidence type="ECO:0000256" key="1">
    <source>
        <dbReference type="SAM" id="Phobius"/>
    </source>
</evidence>
<dbReference type="InterPro" id="IPR027463">
    <property type="entry name" value="AcrB_DN_DC_subdom"/>
</dbReference>
<feature type="transmembrane region" description="Helical" evidence="1">
    <location>
        <begin position="541"/>
        <end position="562"/>
    </location>
</feature>
<dbReference type="SUPFAM" id="SSF82866">
    <property type="entry name" value="Multidrug efflux transporter AcrB transmembrane domain"/>
    <property type="match status" value="2"/>
</dbReference>
<keyword evidence="1" id="KW-0472">Membrane</keyword>
<dbReference type="Gene3D" id="3.30.2090.10">
    <property type="entry name" value="Multidrug efflux transporter AcrB TolC docking domain, DN and DC subdomains"/>
    <property type="match status" value="2"/>
</dbReference>
<dbReference type="Gene3D" id="3.30.70.1440">
    <property type="entry name" value="Multidrug efflux transporter AcrB pore domain"/>
    <property type="match status" value="1"/>
</dbReference>
<dbReference type="InterPro" id="IPR001036">
    <property type="entry name" value="Acrflvin-R"/>
</dbReference>
<dbReference type="PANTHER" id="PTHR32063:SF18">
    <property type="entry name" value="CATION EFFLUX SYSTEM PROTEIN"/>
    <property type="match status" value="1"/>
</dbReference>
<feature type="transmembrane region" description="Helical" evidence="1">
    <location>
        <begin position="29"/>
        <end position="47"/>
    </location>
</feature>
<name>A0A511QWH8_9VIBR</name>
<dbReference type="EMBL" id="BJXK01000031">
    <property type="protein sequence ID" value="GEM81733.1"/>
    <property type="molecule type" value="Genomic_DNA"/>
</dbReference>
<accession>A0A511QWH8</accession>
<dbReference type="Gene3D" id="3.30.70.1430">
    <property type="entry name" value="Multidrug efflux transporter AcrB pore domain"/>
    <property type="match status" value="2"/>
</dbReference>
<dbReference type="Gene3D" id="1.20.1640.10">
    <property type="entry name" value="Multidrug efflux transporter AcrB transmembrane domain"/>
    <property type="match status" value="2"/>
</dbReference>
<dbReference type="RefSeq" id="WP_119010331.1">
    <property type="nucleotide sequence ID" value="NZ_BJXK01000031.1"/>
</dbReference>
<dbReference type="AlphaFoldDB" id="A0A511QWH8"/>
<dbReference type="Pfam" id="PF00873">
    <property type="entry name" value="ACR_tran"/>
    <property type="match status" value="1"/>
</dbReference>
<feature type="transmembrane region" description="Helical" evidence="1">
    <location>
        <begin position="978"/>
        <end position="997"/>
    </location>
</feature>
<feature type="transmembrane region" description="Helical" evidence="1">
    <location>
        <begin position="481"/>
        <end position="504"/>
    </location>
</feature>
<comment type="caution">
    <text evidence="2">The sequence shown here is derived from an EMBL/GenBank/DDBJ whole genome shotgun (WGS) entry which is preliminary data.</text>
</comment>
<keyword evidence="1" id="KW-0812">Transmembrane</keyword>
<dbReference type="OrthoDB" id="9757940at2"/>